<dbReference type="RefSeq" id="XP_033343214.1">
    <property type="nucleotide sequence ID" value="XM_033487323.1"/>
</dbReference>
<feature type="compositionally biased region" description="Low complexity" evidence="1">
    <location>
        <begin position="697"/>
        <end position="739"/>
    </location>
</feature>
<keyword evidence="2" id="KW-0732">Signal</keyword>
<evidence type="ECO:0000256" key="2">
    <source>
        <dbReference type="SAM" id="SignalP"/>
    </source>
</evidence>
<feature type="region of interest" description="Disordered" evidence="1">
    <location>
        <begin position="121"/>
        <end position="141"/>
    </location>
</feature>
<feature type="compositionally biased region" description="Basic and acidic residues" evidence="1">
    <location>
        <begin position="665"/>
        <end position="678"/>
    </location>
</feature>
<feature type="signal peptide" evidence="2">
    <location>
        <begin position="1"/>
        <end position="16"/>
    </location>
</feature>
<evidence type="ECO:0000256" key="1">
    <source>
        <dbReference type="SAM" id="MobiDB-lite"/>
    </source>
</evidence>
<feature type="compositionally biased region" description="Basic and acidic residues" evidence="1">
    <location>
        <begin position="131"/>
        <end position="141"/>
    </location>
</feature>
<dbReference type="GeneID" id="117230179"/>
<evidence type="ECO:0000313" key="4">
    <source>
        <dbReference type="RefSeq" id="XP_033343214.1"/>
    </source>
</evidence>
<keyword evidence="3" id="KW-1185">Reference proteome</keyword>
<evidence type="ECO:0000313" key="3">
    <source>
        <dbReference type="Proteomes" id="UP000504631"/>
    </source>
</evidence>
<name>A0A6J3JSL8_9HYME</name>
<organism evidence="3 4">
    <name type="scientific">Bombus vosnesenskii</name>
    <dbReference type="NCBI Taxonomy" id="207650"/>
    <lineage>
        <taxon>Eukaryota</taxon>
        <taxon>Metazoa</taxon>
        <taxon>Ecdysozoa</taxon>
        <taxon>Arthropoda</taxon>
        <taxon>Hexapoda</taxon>
        <taxon>Insecta</taxon>
        <taxon>Pterygota</taxon>
        <taxon>Neoptera</taxon>
        <taxon>Endopterygota</taxon>
        <taxon>Hymenoptera</taxon>
        <taxon>Apocrita</taxon>
        <taxon>Aculeata</taxon>
        <taxon>Apoidea</taxon>
        <taxon>Anthophila</taxon>
        <taxon>Apidae</taxon>
        <taxon>Bombus</taxon>
        <taxon>Pyrobombus</taxon>
    </lineage>
</organism>
<dbReference type="Proteomes" id="UP000504631">
    <property type="component" value="Unplaced"/>
</dbReference>
<accession>A0A6J3JSL8</accession>
<dbReference type="KEGG" id="bvk:117230179"/>
<feature type="chain" id="PRO_5026856198" evidence="2">
    <location>
        <begin position="17"/>
        <end position="809"/>
    </location>
</feature>
<proteinExistence type="predicted"/>
<feature type="region of interest" description="Disordered" evidence="1">
    <location>
        <begin position="665"/>
        <end position="739"/>
    </location>
</feature>
<gene>
    <name evidence="4" type="primary">LOC117230179</name>
</gene>
<reference evidence="4" key="1">
    <citation type="submission" date="2025-08" db="UniProtKB">
        <authorList>
            <consortium name="RefSeq"/>
        </authorList>
    </citation>
    <scope>IDENTIFICATION</scope>
    <source>
        <tissue evidence="4">Muscle</tissue>
    </source>
</reference>
<dbReference type="AlphaFoldDB" id="A0A6J3JSL8"/>
<sequence>MFAVFCLLLLFSLGHCQDNELPSRFEIESSINRTIEEVERQVRDDPSLPRLTRQEIVNILENITSQDLYELEDKEKFEKARDLYQRALMVVLPYSANESPGNLRELYTKPPMTKIIPDFLISENDKDESDEGKTKKENNNVENSERLVTENLIVNRNSYKTISKESTTMKNHYKNHRDTYSEVRTKVPLKESLKLDSTPIRFTFNLENLQKNAFTTEKTTTRQYPIYRNSGSNDTGLEIVYSTSVTHKPTTKPASKEITIDLERSKVNQNILTSSQWRYNAPPSTIMKPTVPSKLDKIPFLPTINVQPEDHLTVSSTSRPEVLMRDTSTAENLMSSSEKPTTVFVTPMSTETSSKVKYSSTYSLNSAGFRQAATTTTTTSTTTTTMPMRPEVMDLLASIGLRPSNSSNVEDVYKKNKDILESKVQVPDLNSIHSMTSAGNDAVSIVNQNAFESPGSEIKKGVENLTPDVQLLFKKFGLETSNLAQPTTSTTEKTTINLNSYTNFKPLPTSSVKNQEMKEFLAKFGLGINDNRRQKSMKPSTEAPSVIEAVPNNMRGILENIGLISNSQKLAKTVVNSMEDMESTETSKYHVFKPHEAAVDNEEQRNKINELLDTVKLVQEGKANIQNVKKVANDLLQTTKILKDGPDPLKLEEIIRNYNEQVRNEVKRQQENQEEKEASTVTTTEQTISPSSITTESADTTLSTSMTTDSATAASDQSKSATSISLETSSSSTTVSTTASSNLMALEESFGGTTKEPDTALPPRRKSGLYFLVDWNSFLEVGEEDKEKVNVRFAPKVGDRTRFLSVTVP</sequence>
<protein>
    <submittedName>
        <fullName evidence="4">Uncharacterized protein DDB_G0284459</fullName>
    </submittedName>
</protein>
<feature type="compositionally biased region" description="Polar residues" evidence="1">
    <location>
        <begin position="679"/>
        <end position="696"/>
    </location>
</feature>